<dbReference type="RefSeq" id="WP_306105766.1">
    <property type="nucleotide sequence ID" value="NZ_CP120988.1"/>
</dbReference>
<dbReference type="PANTHER" id="PTHR47406:SF2">
    <property type="entry name" value="ALPHA GLUCURONIDASE N-TERMINAL DOMAIN-CONTAINING PROTEIN"/>
    <property type="match status" value="1"/>
</dbReference>
<sequence length="755" mass="81222">MNDAPYEGQADALRRRGFLVGAAGLAGAALLPGFTATEAAAATAQPAGAPLKVVSGGRAGATVLWWGGGSAEFAATELRDYLHRITGARLPLRAVPDPGAARPEGVTGLVALYAGTGARDAIPEARLADAGRELSGAPEDSFTLLGDNTCLLLTGQGDRAPLYAVYALLERTGVRFFAPAFPAYEGHHEYVPKTRTLALPAVRLTDRPGSQLRRQYAEEGFSHTAKSLPPLLDWMAKNRLNTYVHPTDYLGLGVTTYDGVRDVLVREAGKRALRVETGGHGYDSFLPKADYPQYYASGGPLFDIYDPEALDAYVAKVLAFLRERPEITVFDCWPPDVGAFQKPILDRYGSPANAESVVVNELVRVLREELPGVRVERIAYASTVQPPDPEYASDPEVIVDFAPYSRNYDGHLGDPATGANVSFAKALRAWRTTHRGPLAMYEYYRRYRWRSLPVHPLATIAGDVGFEAALGINGYGMYSEPGDWITYEHVQNLFAALAWDSTLDAGAFLDGYLRARFGARAAAATGRYYDLTRLDPDTHGPAVLTTNYTQARAALQEATGQAAGAAARTVLDRLTRNLDIALADMRIGLAPAGSTELDTARQEYRALVHRNRFTGICLPNMQAWWRWNGPQGQAPYDDAGIRQGVVDTYASPAAGFGNPGLLVLEPAGDSVPLDVEAQDVDFTGHTVHWSATAPEGVLVEPAGGTLTVRGTRGGIQRVAVRAGAGAASGRQRITLDFRLADGTRLVPSEVAVDIR</sequence>
<dbReference type="InterPro" id="IPR032287">
    <property type="entry name" value="DUF4838"/>
</dbReference>
<dbReference type="Proteomes" id="UP001235744">
    <property type="component" value="Chromosome"/>
</dbReference>
<dbReference type="InterPro" id="IPR029018">
    <property type="entry name" value="Hex-like_dom2"/>
</dbReference>
<dbReference type="Pfam" id="PF16126">
    <property type="entry name" value="DUF4838"/>
    <property type="match status" value="1"/>
</dbReference>
<evidence type="ECO:0000256" key="1">
    <source>
        <dbReference type="ARBA" id="ARBA00022801"/>
    </source>
</evidence>
<gene>
    <name evidence="2" type="ORF">P8A19_04130</name>
</gene>
<reference evidence="2 3" key="1">
    <citation type="submission" date="2023-03" db="EMBL/GenBank/DDBJ databases">
        <title>Isolation and description of six Streptomyces strains from soil environments, able to metabolize different microbial glucans.</title>
        <authorList>
            <person name="Widen T."/>
            <person name="Larsbrink J."/>
        </authorList>
    </citation>
    <scope>NUCLEOTIDE SEQUENCE [LARGE SCALE GENOMIC DNA]</scope>
    <source>
        <strain evidence="2 3">Alt2</strain>
    </source>
</reference>
<evidence type="ECO:0000313" key="3">
    <source>
        <dbReference type="Proteomes" id="UP001235744"/>
    </source>
</evidence>
<keyword evidence="3" id="KW-1185">Reference proteome</keyword>
<dbReference type="EMBL" id="CP120988">
    <property type="protein sequence ID" value="WLQ54678.1"/>
    <property type="molecule type" value="Genomic_DNA"/>
</dbReference>
<evidence type="ECO:0000313" key="2">
    <source>
        <dbReference type="EMBL" id="WLQ54678.1"/>
    </source>
</evidence>
<proteinExistence type="predicted"/>
<dbReference type="PANTHER" id="PTHR47406">
    <property type="entry name" value="COAGULATION FACTOR 5/8 TYPE, C-TERMINAL"/>
    <property type="match status" value="1"/>
</dbReference>
<protein>
    <submittedName>
        <fullName evidence="2">DUF4838 domain-containing protein</fullName>
    </submittedName>
</protein>
<accession>A0ABY9IHG9</accession>
<dbReference type="SUPFAM" id="SSF55545">
    <property type="entry name" value="beta-N-acetylhexosaminidase-like domain"/>
    <property type="match status" value="1"/>
</dbReference>
<dbReference type="InterPro" id="IPR006311">
    <property type="entry name" value="TAT_signal"/>
</dbReference>
<name>A0ABY9IHG9_9ACTN</name>
<organism evidence="2 3">
    <name type="scientific">Streptomyces poriferorum</name>
    <dbReference type="NCBI Taxonomy" id="2798799"/>
    <lineage>
        <taxon>Bacteria</taxon>
        <taxon>Bacillati</taxon>
        <taxon>Actinomycetota</taxon>
        <taxon>Actinomycetes</taxon>
        <taxon>Kitasatosporales</taxon>
        <taxon>Streptomycetaceae</taxon>
        <taxon>Streptomyces</taxon>
    </lineage>
</organism>
<dbReference type="PROSITE" id="PS51318">
    <property type="entry name" value="TAT"/>
    <property type="match status" value="1"/>
</dbReference>
<keyword evidence="1" id="KW-0378">Hydrolase</keyword>
<dbReference type="Gene3D" id="3.30.379.10">
    <property type="entry name" value="Chitobiase/beta-hexosaminidase domain 2-like"/>
    <property type="match status" value="1"/>
</dbReference>